<keyword evidence="1 5" id="KW-0489">Methyltransferase</keyword>
<sequence length="283" mass="32607">MSTYRDLLRWGRMELNRAHIPDGDLDAWYLMEYVFEMDRAHYFLRESEEAGSQEEEYRRLISLRCGRIPLQHLTHQAWFMGLEFYVDGRVLVPRQDTEILVEEAVRRLEDGQRLLDMCTGSGCILLSILSQKPCCKGTGVDLSADALEVARLNGRRLNITADFRQSDLFTDIGGRYEMIVSNPPYIPTGVIPTLEEEVRSYDPNLALDGGEDGLSFYRRIVEQASTRLEDGGWLLFEIGHDQGRCVRDMMENAGYGELQVVKDLAGRDRVVLGRRMYRRNRDV</sequence>
<dbReference type="PANTHER" id="PTHR18895">
    <property type="entry name" value="HEMK METHYLTRANSFERASE"/>
    <property type="match status" value="1"/>
</dbReference>
<feature type="binding site" evidence="5">
    <location>
        <position position="141"/>
    </location>
    <ligand>
        <name>S-adenosyl-L-methionine</name>
        <dbReference type="ChEBI" id="CHEBI:59789"/>
    </ligand>
</feature>
<comment type="catalytic activity">
    <reaction evidence="4 5">
        <text>L-glutaminyl-[peptide chain release factor] + S-adenosyl-L-methionine = N(5)-methyl-L-glutaminyl-[peptide chain release factor] + S-adenosyl-L-homocysteine + H(+)</text>
        <dbReference type="Rhea" id="RHEA:42896"/>
        <dbReference type="Rhea" id="RHEA-COMP:10271"/>
        <dbReference type="Rhea" id="RHEA-COMP:10272"/>
        <dbReference type="ChEBI" id="CHEBI:15378"/>
        <dbReference type="ChEBI" id="CHEBI:30011"/>
        <dbReference type="ChEBI" id="CHEBI:57856"/>
        <dbReference type="ChEBI" id="CHEBI:59789"/>
        <dbReference type="ChEBI" id="CHEBI:61891"/>
        <dbReference type="EC" id="2.1.1.297"/>
    </reaction>
</comment>
<dbReference type="Pfam" id="PF05175">
    <property type="entry name" value="MTS"/>
    <property type="match status" value="1"/>
</dbReference>
<evidence type="ECO:0000256" key="2">
    <source>
        <dbReference type="ARBA" id="ARBA00022679"/>
    </source>
</evidence>
<dbReference type="InterPro" id="IPR029063">
    <property type="entry name" value="SAM-dependent_MTases_sf"/>
</dbReference>
<dbReference type="Proteomes" id="UP000003100">
    <property type="component" value="Unassembled WGS sequence"/>
</dbReference>
<reference evidence="8 9" key="1">
    <citation type="submission" date="2009-01" db="EMBL/GenBank/DDBJ databases">
        <authorList>
            <person name="Fulton L."/>
            <person name="Clifton S."/>
            <person name="Fulton B."/>
            <person name="Xu J."/>
            <person name="Minx P."/>
            <person name="Pepin K.H."/>
            <person name="Johnson M."/>
            <person name="Bhonagiri V."/>
            <person name="Nash W.E."/>
            <person name="Mardis E.R."/>
            <person name="Wilson R.K."/>
        </authorList>
    </citation>
    <scope>NUCLEOTIDE SEQUENCE [LARGE SCALE GENOMIC DNA]</scope>
    <source>
        <strain evidence="9">DSM 10507 / JCM 14656 / S5a33</strain>
    </source>
</reference>
<dbReference type="GO" id="GO:0032259">
    <property type="term" value="P:methylation"/>
    <property type="evidence" value="ECO:0007669"/>
    <property type="project" value="UniProtKB-KW"/>
</dbReference>
<feature type="domain" description="Methyltransferase small" evidence="6">
    <location>
        <begin position="97"/>
        <end position="185"/>
    </location>
</feature>
<dbReference type="GO" id="GO:0003676">
    <property type="term" value="F:nucleic acid binding"/>
    <property type="evidence" value="ECO:0007669"/>
    <property type="project" value="InterPro"/>
</dbReference>
<dbReference type="NCBIfam" id="TIGR00536">
    <property type="entry name" value="hemK_fam"/>
    <property type="match status" value="1"/>
</dbReference>
<evidence type="ECO:0000259" key="7">
    <source>
        <dbReference type="Pfam" id="PF17827"/>
    </source>
</evidence>
<proteinExistence type="inferred from homology"/>
<evidence type="ECO:0000256" key="4">
    <source>
        <dbReference type="ARBA" id="ARBA00048391"/>
    </source>
</evidence>
<dbReference type="InterPro" id="IPR019874">
    <property type="entry name" value="RF_methyltr_PrmC"/>
</dbReference>
<protein>
    <recommendedName>
        <fullName evidence="5">Release factor glutamine methyltransferase</fullName>
        <shortName evidence="5">RF MTase</shortName>
        <ecNumber evidence="5">2.1.1.297</ecNumber>
    </recommendedName>
    <alternativeName>
        <fullName evidence="5">N5-glutamine methyltransferase PrmC</fullName>
    </alternativeName>
    <alternativeName>
        <fullName evidence="5">Protein-(glutamine-N5) MTase PrmC</fullName>
    </alternativeName>
    <alternativeName>
        <fullName evidence="5">Protein-glutamine N-methyltransferase PrmC</fullName>
    </alternativeName>
</protein>
<evidence type="ECO:0000313" key="8">
    <source>
        <dbReference type="EMBL" id="EEG47969.1"/>
    </source>
</evidence>
<keyword evidence="9" id="KW-1185">Reference proteome</keyword>
<gene>
    <name evidence="5" type="primary">prmC</name>
    <name evidence="8" type="ORF">RUMHYD_03142</name>
</gene>
<dbReference type="PROSITE" id="PS00092">
    <property type="entry name" value="N6_MTASE"/>
    <property type="match status" value="1"/>
</dbReference>
<accession>C0CQH9</accession>
<dbReference type="HAMAP" id="MF_02126">
    <property type="entry name" value="RF_methyltr_PrmC"/>
    <property type="match status" value="1"/>
</dbReference>
<dbReference type="GO" id="GO:0102559">
    <property type="term" value="F:peptide chain release factor N(5)-glutamine methyltransferase activity"/>
    <property type="evidence" value="ECO:0007669"/>
    <property type="project" value="UniProtKB-EC"/>
</dbReference>
<dbReference type="EMBL" id="ACBZ01000171">
    <property type="protein sequence ID" value="EEG47969.1"/>
    <property type="molecule type" value="Genomic_DNA"/>
</dbReference>
<dbReference type="GeneID" id="86823002"/>
<name>C0CQH9_BLAHS</name>
<comment type="similarity">
    <text evidence="5">Belongs to the protein N5-glutamine methyltransferase family. PrmC subfamily.</text>
</comment>
<keyword evidence="3 5" id="KW-0949">S-adenosyl-L-methionine</keyword>
<dbReference type="HOGENOM" id="CLU_018398_3_2_9"/>
<dbReference type="RefSeq" id="WP_005951082.1">
    <property type="nucleotide sequence ID" value="NZ_CP136423.1"/>
</dbReference>
<dbReference type="Gene3D" id="1.10.8.10">
    <property type="entry name" value="DNA helicase RuvA subunit, C-terminal domain"/>
    <property type="match status" value="1"/>
</dbReference>
<dbReference type="Gene3D" id="3.40.50.150">
    <property type="entry name" value="Vaccinia Virus protein VP39"/>
    <property type="match status" value="1"/>
</dbReference>
<dbReference type="Pfam" id="PF17827">
    <property type="entry name" value="PrmC_N"/>
    <property type="match status" value="1"/>
</dbReference>
<feature type="binding site" evidence="5">
    <location>
        <begin position="182"/>
        <end position="185"/>
    </location>
    <ligand>
        <name>substrate</name>
    </ligand>
</feature>
<comment type="caution">
    <text evidence="5">Lacks conserved residue(s) required for the propagation of feature annotation.</text>
</comment>
<dbReference type="PATRIC" id="fig|476272.21.peg.1266"/>
<dbReference type="InterPro" id="IPR040758">
    <property type="entry name" value="PrmC_N"/>
</dbReference>
<dbReference type="PANTHER" id="PTHR18895:SF74">
    <property type="entry name" value="MTRF1L RELEASE FACTOR GLUTAMINE METHYLTRANSFERASE"/>
    <property type="match status" value="1"/>
</dbReference>
<evidence type="ECO:0000256" key="1">
    <source>
        <dbReference type="ARBA" id="ARBA00022603"/>
    </source>
</evidence>
<organism evidence="8 9">
    <name type="scientific">Blautia hydrogenotrophica (strain DSM 10507 / JCM 14656 / S5a33)</name>
    <name type="common">Ruminococcus hydrogenotrophicus</name>
    <dbReference type="NCBI Taxonomy" id="476272"/>
    <lineage>
        <taxon>Bacteria</taxon>
        <taxon>Bacillati</taxon>
        <taxon>Bacillota</taxon>
        <taxon>Clostridia</taxon>
        <taxon>Lachnospirales</taxon>
        <taxon>Lachnospiraceae</taxon>
        <taxon>Blautia</taxon>
    </lineage>
</organism>
<evidence type="ECO:0000256" key="3">
    <source>
        <dbReference type="ARBA" id="ARBA00022691"/>
    </source>
</evidence>
<dbReference type="NCBIfam" id="TIGR03534">
    <property type="entry name" value="RF_mod_PrmC"/>
    <property type="match status" value="1"/>
</dbReference>
<dbReference type="InterPro" id="IPR050320">
    <property type="entry name" value="N5-glutamine_MTase"/>
</dbReference>
<keyword evidence="2 5" id="KW-0808">Transferase</keyword>
<comment type="caution">
    <text evidence="8">The sequence shown here is derived from an EMBL/GenBank/DDBJ whole genome shotgun (WGS) entry which is preliminary data.</text>
</comment>
<feature type="binding site" evidence="5">
    <location>
        <position position="182"/>
    </location>
    <ligand>
        <name>S-adenosyl-L-methionine</name>
        <dbReference type="ChEBI" id="CHEBI:59789"/>
    </ligand>
</feature>
<dbReference type="eggNOG" id="COG2890">
    <property type="taxonomic scope" value="Bacteria"/>
</dbReference>
<dbReference type="CDD" id="cd02440">
    <property type="entry name" value="AdoMet_MTases"/>
    <property type="match status" value="1"/>
</dbReference>
<evidence type="ECO:0000256" key="5">
    <source>
        <dbReference type="HAMAP-Rule" id="MF_02126"/>
    </source>
</evidence>
<dbReference type="SUPFAM" id="SSF53335">
    <property type="entry name" value="S-adenosyl-L-methionine-dependent methyltransferases"/>
    <property type="match status" value="1"/>
</dbReference>
<dbReference type="FunFam" id="3.40.50.150:FF:000053">
    <property type="entry name" value="Release factor glutamine methyltransferase"/>
    <property type="match status" value="1"/>
</dbReference>
<dbReference type="EC" id="2.1.1.297" evidence="5"/>
<dbReference type="InterPro" id="IPR007848">
    <property type="entry name" value="Small_mtfrase_dom"/>
</dbReference>
<evidence type="ECO:0000259" key="6">
    <source>
        <dbReference type="Pfam" id="PF05175"/>
    </source>
</evidence>
<dbReference type="InterPro" id="IPR002052">
    <property type="entry name" value="DNA_methylase_N6_adenine_CS"/>
</dbReference>
<comment type="function">
    <text evidence="5">Methylates the class 1 translation termination release factors RF1/PrfA and RF2/PrfB on the glutamine residue of the universally conserved GGQ motif.</text>
</comment>
<dbReference type="AlphaFoldDB" id="C0CQH9"/>
<feature type="domain" description="Release factor glutamine methyltransferase N-terminal" evidence="7">
    <location>
        <begin position="6"/>
        <end position="74"/>
    </location>
</feature>
<reference evidence="8 9" key="2">
    <citation type="submission" date="2009-02" db="EMBL/GenBank/DDBJ databases">
        <title>Draft genome sequence of Blautia hydrogenotrophica DSM 10507 (Ruminococcus hydrogenotrophicus DSM 10507).</title>
        <authorList>
            <person name="Sudarsanam P."/>
            <person name="Ley R."/>
            <person name="Guruge J."/>
            <person name="Turnbaugh P.J."/>
            <person name="Mahowald M."/>
            <person name="Liep D."/>
            <person name="Gordon J."/>
        </authorList>
    </citation>
    <scope>NUCLEOTIDE SEQUENCE [LARGE SCALE GENOMIC DNA]</scope>
    <source>
        <strain evidence="9">DSM 10507 / JCM 14656 / S5a33</strain>
    </source>
</reference>
<dbReference type="InterPro" id="IPR004556">
    <property type="entry name" value="HemK-like"/>
</dbReference>
<evidence type="ECO:0000313" key="9">
    <source>
        <dbReference type="Proteomes" id="UP000003100"/>
    </source>
</evidence>